<feature type="domain" description="DUF1559" evidence="2">
    <location>
        <begin position="90"/>
        <end position="404"/>
    </location>
</feature>
<dbReference type="NCBIfam" id="TIGR02532">
    <property type="entry name" value="IV_pilin_GFxxxE"/>
    <property type="match status" value="1"/>
</dbReference>
<evidence type="ECO:0000256" key="1">
    <source>
        <dbReference type="SAM" id="Phobius"/>
    </source>
</evidence>
<dbReference type="PANTHER" id="PTHR30093">
    <property type="entry name" value="GENERAL SECRETION PATHWAY PROTEIN G"/>
    <property type="match status" value="1"/>
</dbReference>
<dbReference type="EMBL" id="ANOH01000113">
    <property type="protein sequence ID" value="EMI57098.1"/>
    <property type="molecule type" value="Genomic_DNA"/>
</dbReference>
<proteinExistence type="predicted"/>
<keyword evidence="1" id="KW-0472">Membrane</keyword>
<dbReference type="SUPFAM" id="SSF54523">
    <property type="entry name" value="Pili subunits"/>
    <property type="match status" value="1"/>
</dbReference>
<dbReference type="NCBIfam" id="TIGR04294">
    <property type="entry name" value="pre_pil_HX9DG"/>
    <property type="match status" value="1"/>
</dbReference>
<dbReference type="Proteomes" id="UP000011885">
    <property type="component" value="Unassembled WGS sequence"/>
</dbReference>
<reference evidence="3 4" key="1">
    <citation type="journal article" date="2013" name="Mar. Genomics">
        <title>Expression of sulfatases in Rhodopirellula baltica and the diversity of sulfatases in the genus Rhodopirellula.</title>
        <authorList>
            <person name="Wegner C.E."/>
            <person name="Richter-Heitmann T."/>
            <person name="Klindworth A."/>
            <person name="Klockow C."/>
            <person name="Richter M."/>
            <person name="Achstetter T."/>
            <person name="Glockner F.O."/>
            <person name="Harder J."/>
        </authorList>
    </citation>
    <scope>NUCLEOTIDE SEQUENCE [LARGE SCALE GENOMIC DNA]</scope>
    <source>
        <strain evidence="3 4">SM41</strain>
    </source>
</reference>
<dbReference type="InterPro" id="IPR012902">
    <property type="entry name" value="N_methyl_site"/>
</dbReference>
<accession>M5UM60</accession>
<evidence type="ECO:0000259" key="2">
    <source>
        <dbReference type="Pfam" id="PF07596"/>
    </source>
</evidence>
<dbReference type="PATRIC" id="fig|1263870.3.peg.1619"/>
<gene>
    <name evidence="3" type="ORF">RSSM_01508</name>
</gene>
<evidence type="ECO:0000313" key="3">
    <source>
        <dbReference type="EMBL" id="EMI57098.1"/>
    </source>
</evidence>
<keyword evidence="1" id="KW-0812">Transmembrane</keyword>
<dbReference type="PANTHER" id="PTHR30093:SF2">
    <property type="entry name" value="TYPE II SECRETION SYSTEM PROTEIN H"/>
    <property type="match status" value="1"/>
</dbReference>
<dbReference type="InterPro" id="IPR027558">
    <property type="entry name" value="Pre_pil_HX9DG_C"/>
</dbReference>
<organism evidence="3 4">
    <name type="scientific">Rhodopirellula sallentina SM41</name>
    <dbReference type="NCBI Taxonomy" id="1263870"/>
    <lineage>
        <taxon>Bacteria</taxon>
        <taxon>Pseudomonadati</taxon>
        <taxon>Planctomycetota</taxon>
        <taxon>Planctomycetia</taxon>
        <taxon>Pirellulales</taxon>
        <taxon>Pirellulaceae</taxon>
        <taxon>Rhodopirellula</taxon>
    </lineage>
</organism>
<keyword evidence="4" id="KW-1185">Reference proteome</keyword>
<dbReference type="InterPro" id="IPR011453">
    <property type="entry name" value="DUF1559"/>
</dbReference>
<dbReference type="AlphaFoldDB" id="M5UM60"/>
<sequence length="447" mass="47768">MLYGASLGGFSVRLSPICTREPFSELRRAYRTPGRRALLSLVGVVLVSILSMERVMSTKRFFRPAFTLVELLVVIAIIGVLVGLLLPAVQAAREAARRMQCSNNLKQLGLAMHNYHSAYNQLPKQCGGSTGSTGSHTSNVTGGATNSSIGTLSAHVGLLPFFEQQALWEQVSNPYDDGINTYPAMGPAPYVGLYEPWRTQVTTLLCPSDLARTAVTDTGNTNYSFCLGDSFWNCNNDNDLYIRQNRGVFVYRTTMRFRDVLDGLSNTIAMGENGRSAGAREIIGDPAYYSSGGQNPVRNNPKLEGWDNLVDTTRPQYYAPGTSITSESGDVARSRGAAWASGLAMHTGVLTVFPPNAPSFQRGNSGQAAGGAGGIFTMGSRHQGGCHVLMADGAVKFITDSIESGDLNSAPVGVPHSTAPPIGAESNYGLWGSLGSRASKETIDAEF</sequence>
<protein>
    <submittedName>
        <fullName evidence="3">Membrane protein containing DUF1559</fullName>
    </submittedName>
</protein>
<feature type="transmembrane region" description="Helical" evidence="1">
    <location>
        <begin position="37"/>
        <end position="56"/>
    </location>
</feature>
<evidence type="ECO:0000313" key="4">
    <source>
        <dbReference type="Proteomes" id="UP000011885"/>
    </source>
</evidence>
<feature type="transmembrane region" description="Helical" evidence="1">
    <location>
        <begin position="68"/>
        <end position="89"/>
    </location>
</feature>
<dbReference type="Gene3D" id="3.30.700.10">
    <property type="entry name" value="Glycoprotein, Type 4 Pilin"/>
    <property type="match status" value="1"/>
</dbReference>
<dbReference type="Pfam" id="PF07963">
    <property type="entry name" value="N_methyl"/>
    <property type="match status" value="1"/>
</dbReference>
<name>M5UM60_9BACT</name>
<comment type="caution">
    <text evidence="3">The sequence shown here is derived from an EMBL/GenBank/DDBJ whole genome shotgun (WGS) entry which is preliminary data.</text>
</comment>
<dbReference type="Pfam" id="PF07596">
    <property type="entry name" value="SBP_bac_10"/>
    <property type="match status" value="1"/>
</dbReference>
<keyword evidence="1" id="KW-1133">Transmembrane helix</keyword>
<dbReference type="InterPro" id="IPR045584">
    <property type="entry name" value="Pilin-like"/>
</dbReference>